<evidence type="ECO:0000259" key="2">
    <source>
        <dbReference type="SMART" id="SM00900"/>
    </source>
</evidence>
<proteinExistence type="predicted"/>
<organism evidence="3 4">
    <name type="scientific">Pectobacterium polonicum</name>
    <dbReference type="NCBI Taxonomy" id="2485124"/>
    <lineage>
        <taxon>Bacteria</taxon>
        <taxon>Pseudomonadati</taxon>
        <taxon>Pseudomonadota</taxon>
        <taxon>Gammaproteobacteria</taxon>
        <taxon>Enterobacterales</taxon>
        <taxon>Pectobacteriaceae</taxon>
        <taxon>Pectobacterium</taxon>
    </lineage>
</organism>
<dbReference type="PIRSF" id="PIRSF036531">
    <property type="entry name" value="Tpp15_prd"/>
    <property type="match status" value="1"/>
</dbReference>
<sequence>MMKKSIPAVLATVVMAFSLSVHGSNVAQYKDGTYIGKAQGKAAEVEVTVSIKDGKIANAEVRKHGDTEAMMLSATDQIVPELLEKQDINKVDAVTGATLSSQGVINAVKQALEQAKITP</sequence>
<evidence type="ECO:0000313" key="4">
    <source>
        <dbReference type="Proteomes" id="UP001059272"/>
    </source>
</evidence>
<evidence type="ECO:0000256" key="1">
    <source>
        <dbReference type="SAM" id="SignalP"/>
    </source>
</evidence>
<reference evidence="3" key="1">
    <citation type="submission" date="2021-12" db="EMBL/GenBank/DDBJ databases">
        <title>Genome sequence of novel Pectobacterium sp. causing blackleg.</title>
        <authorList>
            <person name="Wang J."/>
        </authorList>
    </citation>
    <scope>NUCLEOTIDE SEQUENCE</scope>
    <source>
        <strain evidence="3">BY21311</strain>
    </source>
</reference>
<dbReference type="Pfam" id="PF04205">
    <property type="entry name" value="FMN_bind"/>
    <property type="match status" value="1"/>
</dbReference>
<feature type="chain" id="PRO_5042269694" evidence="1">
    <location>
        <begin position="24"/>
        <end position="119"/>
    </location>
</feature>
<keyword evidence="1" id="KW-0732">Signal</keyword>
<feature type="domain" description="FMN-binding" evidence="2">
    <location>
        <begin position="40"/>
        <end position="115"/>
    </location>
</feature>
<dbReference type="Gene3D" id="3.90.1010.20">
    <property type="match status" value="1"/>
</dbReference>
<dbReference type="AlphaFoldDB" id="A0AAE9NUP3"/>
<name>A0AAE9NUP3_9GAMM</name>
<dbReference type="SMART" id="SM00900">
    <property type="entry name" value="FMN_bind"/>
    <property type="match status" value="1"/>
</dbReference>
<dbReference type="EMBL" id="CP090065">
    <property type="protein sequence ID" value="UVO09918.1"/>
    <property type="molecule type" value="Genomic_DNA"/>
</dbReference>
<accession>A0AAE9NUP3</accession>
<dbReference type="GO" id="GO:0010181">
    <property type="term" value="F:FMN binding"/>
    <property type="evidence" value="ECO:0007669"/>
    <property type="project" value="InterPro"/>
</dbReference>
<protein>
    <submittedName>
        <fullName evidence="3">FMN-binding protein</fullName>
    </submittedName>
</protein>
<dbReference type="Proteomes" id="UP001059272">
    <property type="component" value="Chromosome"/>
</dbReference>
<gene>
    <name evidence="3" type="ORF">LW347_08240</name>
</gene>
<dbReference type="KEGG" id="ppoo:LW347_08240"/>
<dbReference type="GO" id="GO:0016020">
    <property type="term" value="C:membrane"/>
    <property type="evidence" value="ECO:0007669"/>
    <property type="project" value="InterPro"/>
</dbReference>
<dbReference type="InterPro" id="IPR007329">
    <property type="entry name" value="FMN-bd"/>
</dbReference>
<evidence type="ECO:0000313" key="3">
    <source>
        <dbReference type="EMBL" id="UVO09918.1"/>
    </source>
</evidence>
<dbReference type="InterPro" id="IPR017058">
    <property type="entry name" value="Major_M_immunogen_Tpp15_prd"/>
</dbReference>
<feature type="signal peptide" evidence="1">
    <location>
        <begin position="1"/>
        <end position="23"/>
    </location>
</feature>